<feature type="domain" description="HTH deoR-type" evidence="3">
    <location>
        <begin position="2"/>
        <end position="56"/>
    </location>
</feature>
<dbReference type="EMBL" id="FTNK01000007">
    <property type="protein sequence ID" value="SIR12711.1"/>
    <property type="molecule type" value="Genomic_DNA"/>
</dbReference>
<evidence type="ECO:0000313" key="5">
    <source>
        <dbReference type="Proteomes" id="UP000186666"/>
    </source>
</evidence>
<dbReference type="SUPFAM" id="SSF46785">
    <property type="entry name" value="Winged helix' DNA-binding domain"/>
    <property type="match status" value="1"/>
</dbReference>
<keyword evidence="5" id="KW-1185">Reference proteome</keyword>
<comment type="caution">
    <text evidence="4">The sequence shown here is derived from an EMBL/GenBank/DDBJ whole genome shotgun (WGS) entry which is preliminary data.</text>
</comment>
<name>A0ABY1K1I0_9BACL</name>
<evidence type="ECO:0000313" key="4">
    <source>
        <dbReference type="EMBL" id="SIR12711.1"/>
    </source>
</evidence>
<dbReference type="Proteomes" id="UP000186666">
    <property type="component" value="Unassembled WGS sequence"/>
</dbReference>
<dbReference type="InterPro" id="IPR036390">
    <property type="entry name" value="WH_DNA-bd_sf"/>
</dbReference>
<accession>A0ABY1K1I0</accession>
<dbReference type="RefSeq" id="WP_082867559.1">
    <property type="nucleotide sequence ID" value="NZ_FTNK01000007.1"/>
</dbReference>
<organism evidence="4 5">
    <name type="scientific">Paenibacillus macquariensis</name>
    <dbReference type="NCBI Taxonomy" id="948756"/>
    <lineage>
        <taxon>Bacteria</taxon>
        <taxon>Bacillati</taxon>
        <taxon>Bacillota</taxon>
        <taxon>Bacilli</taxon>
        <taxon>Bacillales</taxon>
        <taxon>Paenibacillaceae</taxon>
        <taxon>Paenibacillus</taxon>
    </lineage>
</organism>
<evidence type="ECO:0000259" key="3">
    <source>
        <dbReference type="PROSITE" id="PS51000"/>
    </source>
</evidence>
<dbReference type="Pfam" id="PF08279">
    <property type="entry name" value="HTH_11"/>
    <property type="match status" value="1"/>
</dbReference>
<dbReference type="InterPro" id="IPR013196">
    <property type="entry name" value="HTH_11"/>
</dbReference>
<keyword evidence="2" id="KW-0804">Transcription</keyword>
<sequence length="56" mass="6334">MRADRLFSILLILSSKGMLTGKALAEHFEVSVRTIYRDIDKMSEAGIPLSRTHLLM</sequence>
<dbReference type="PROSITE" id="PS51000">
    <property type="entry name" value="HTH_DEOR_2"/>
    <property type="match status" value="1"/>
</dbReference>
<dbReference type="Gene3D" id="1.10.10.10">
    <property type="entry name" value="Winged helix-like DNA-binding domain superfamily/Winged helix DNA-binding domain"/>
    <property type="match status" value="1"/>
</dbReference>
<protein>
    <submittedName>
        <fullName evidence="4">HTH domain-containing protein</fullName>
    </submittedName>
</protein>
<reference evidence="4 5" key="1">
    <citation type="submission" date="2017-01" db="EMBL/GenBank/DDBJ databases">
        <authorList>
            <person name="Varghese N."/>
            <person name="Submissions S."/>
        </authorList>
    </citation>
    <scope>NUCLEOTIDE SEQUENCE [LARGE SCALE GENOMIC DNA]</scope>
    <source>
        <strain evidence="4 5">ATCC 23464</strain>
    </source>
</reference>
<evidence type="ECO:0000256" key="1">
    <source>
        <dbReference type="ARBA" id="ARBA00023015"/>
    </source>
</evidence>
<evidence type="ECO:0000256" key="2">
    <source>
        <dbReference type="ARBA" id="ARBA00023163"/>
    </source>
</evidence>
<dbReference type="SMART" id="SM00420">
    <property type="entry name" value="HTH_DEOR"/>
    <property type="match status" value="1"/>
</dbReference>
<keyword evidence="1" id="KW-0805">Transcription regulation</keyword>
<dbReference type="InterPro" id="IPR001034">
    <property type="entry name" value="DeoR_HTH"/>
</dbReference>
<gene>
    <name evidence="4" type="ORF">SAMN05421578_107166</name>
</gene>
<proteinExistence type="predicted"/>
<dbReference type="InterPro" id="IPR036388">
    <property type="entry name" value="WH-like_DNA-bd_sf"/>
</dbReference>